<dbReference type="AlphaFoldDB" id="A0A8I5R2J9"/>
<reference evidence="1" key="3">
    <citation type="submission" date="2025-09" db="UniProtKB">
        <authorList>
            <consortium name="Ensembl"/>
        </authorList>
    </citation>
    <scope>IDENTIFICATION</scope>
</reference>
<dbReference type="Ensembl" id="ENSPANT00000068795.1">
    <property type="protein sequence ID" value="ENSPANP00000059918.1"/>
    <property type="gene ID" value="ENSPANG00000047971.1"/>
</dbReference>
<organism evidence="1 2">
    <name type="scientific">Papio anubis</name>
    <name type="common">Olive baboon</name>
    <dbReference type="NCBI Taxonomy" id="9555"/>
    <lineage>
        <taxon>Eukaryota</taxon>
        <taxon>Metazoa</taxon>
        <taxon>Chordata</taxon>
        <taxon>Craniata</taxon>
        <taxon>Vertebrata</taxon>
        <taxon>Euteleostomi</taxon>
        <taxon>Mammalia</taxon>
        <taxon>Eutheria</taxon>
        <taxon>Euarchontoglires</taxon>
        <taxon>Primates</taxon>
        <taxon>Haplorrhini</taxon>
        <taxon>Catarrhini</taxon>
        <taxon>Cercopithecidae</taxon>
        <taxon>Cercopithecinae</taxon>
        <taxon>Papio</taxon>
    </lineage>
</organism>
<reference evidence="1 2" key="1">
    <citation type="submission" date="2012-03" db="EMBL/GenBank/DDBJ databases">
        <title>Whole Genome Assembly of Papio anubis.</title>
        <authorList>
            <person name="Liu Y.L."/>
            <person name="Abraham K.A."/>
            <person name="Akbar H.A."/>
            <person name="Ali S.A."/>
            <person name="Anosike U.A."/>
            <person name="Aqrawi P.A."/>
            <person name="Arias F.A."/>
            <person name="Attaway T.A."/>
            <person name="Awwad R.A."/>
            <person name="Babu C.B."/>
            <person name="Bandaranaike D.B."/>
            <person name="Battles P.B."/>
            <person name="Bell A.B."/>
            <person name="Beltran B.B."/>
            <person name="Berhane-Mersha D.B."/>
            <person name="Bess C.B."/>
            <person name="Bickham C.B."/>
            <person name="Bolden T.B."/>
            <person name="Carter K.C."/>
            <person name="Chau D.C."/>
            <person name="Chavez A.C."/>
            <person name="Clerc-Blankenburg K.C."/>
            <person name="Coyle M.C."/>
            <person name="Dao M.D."/>
            <person name="Davila M.L.D."/>
            <person name="Davy-Carroll L.D."/>
            <person name="Denson S.D."/>
            <person name="Dinh H.D."/>
            <person name="Fernandez S.F."/>
            <person name="Fernando P.F."/>
            <person name="Forbes L.F."/>
            <person name="Francis C.F."/>
            <person name="Francisco L.F."/>
            <person name="Fu Q.F."/>
            <person name="Garcia-Iii R.G."/>
            <person name="Garrett T.G."/>
            <person name="Gross S.G."/>
            <person name="Gubbala S.G."/>
            <person name="Hirani K.H."/>
            <person name="Hogues M.H."/>
            <person name="Hollins B.H."/>
            <person name="Jackson L.J."/>
            <person name="Javaid M.J."/>
            <person name="Jhangiani S.J."/>
            <person name="Johnson A.J."/>
            <person name="Johnson B.J."/>
            <person name="Jones J.J."/>
            <person name="Joshi V.J."/>
            <person name="Kalu J.K."/>
            <person name="Khan N.K."/>
            <person name="Korchina V.K."/>
            <person name="Kovar C.K."/>
            <person name="Lago L.L."/>
            <person name="Lara F.L."/>
            <person name="Le T.-K.L."/>
            <person name="Lee S.L."/>
            <person name="Legall-Iii F.L."/>
            <person name="Lemon S.L."/>
            <person name="Liu J.L."/>
            <person name="Liu Y.-S.L."/>
            <person name="Liyanage D.L."/>
            <person name="Lopez J.L."/>
            <person name="Lorensuhewa L.L."/>
            <person name="Mata R.M."/>
            <person name="Mathew T.M."/>
            <person name="Mercado C.M."/>
            <person name="Mercado I.M."/>
            <person name="Morales K.M."/>
            <person name="Morgan M.M."/>
            <person name="Munidasa M.M."/>
            <person name="Ngo D.N."/>
            <person name="Nguyen L.N."/>
            <person name="Nguyen T.N."/>
            <person name="Nguyen N.N."/>
            <person name="Obregon M.O."/>
            <person name="Okwuonu G.O."/>
            <person name="Ongeri F.O."/>
            <person name="Onwere C.O."/>
            <person name="Osifeso I.O."/>
            <person name="Parra A.P."/>
            <person name="Patil S.P."/>
            <person name="Perez A.P."/>
            <person name="Perez Y.P."/>
            <person name="Pham C.P."/>
            <person name="Pu L.-L.P."/>
            <person name="Puazo M.P."/>
            <person name="Quiroz J.Q."/>
            <person name="Rouhana J.R."/>
            <person name="Ruiz M.R."/>
            <person name="Ruiz S.-J.R."/>
            <person name="Saada N.S."/>
            <person name="Santibanez J.S."/>
            <person name="Scheel M.S."/>
            <person name="Schneider B.S."/>
            <person name="Simmons D.S."/>
            <person name="Sisson I.S."/>
            <person name="Tang L.-Y.T."/>
            <person name="Thornton R.T."/>
            <person name="Tisius J.T."/>
            <person name="Toledanes G.T."/>
            <person name="Trejos Z.T."/>
            <person name="Usmani K.U."/>
            <person name="Varghese R.V."/>
            <person name="Vattathil S.V."/>
            <person name="Vee V.V."/>
            <person name="Walker D.W."/>
            <person name="Weissenberger G.W."/>
            <person name="White C.W."/>
            <person name="Williams A.W."/>
            <person name="Woodworth J.W."/>
            <person name="Wright R.W."/>
            <person name="Zhu Y.Z."/>
            <person name="Han Y.H."/>
            <person name="Newsham I.N."/>
            <person name="Nazareth L.N."/>
            <person name="Worley K.W."/>
            <person name="Muzny D.M."/>
            <person name="Rogers J.R."/>
            <person name="Gibbs R.G."/>
        </authorList>
    </citation>
    <scope>NUCLEOTIDE SEQUENCE [LARGE SCALE GENOMIC DNA]</scope>
</reference>
<accession>A0A8I5R2J9</accession>
<reference evidence="1" key="2">
    <citation type="submission" date="2025-08" db="UniProtKB">
        <authorList>
            <consortium name="Ensembl"/>
        </authorList>
    </citation>
    <scope>IDENTIFICATION</scope>
</reference>
<dbReference type="Proteomes" id="UP000028761">
    <property type="component" value="Chromosome 2"/>
</dbReference>
<evidence type="ECO:0000313" key="1">
    <source>
        <dbReference type="Ensembl" id="ENSPANP00000059918.1"/>
    </source>
</evidence>
<dbReference type="GeneTree" id="ENSGT01050000248485"/>
<proteinExistence type="predicted"/>
<evidence type="ECO:0000313" key="2">
    <source>
        <dbReference type="Proteomes" id="UP000028761"/>
    </source>
</evidence>
<name>A0A8I5R2J9_PAPAN</name>
<protein>
    <submittedName>
        <fullName evidence="1">Uncharacterized protein</fullName>
    </submittedName>
</protein>
<sequence>MAPPHLPLLTLFLDSVHLHPGEINSLVAHIKPFWWSLHTDTSEIWCRDSDQGTSLGRSIPCPSALCSVRKIHLRPLVLRPTSPSNISPILNLVSGLFLLSSPTSLAIPQPLSPFNLGATLQSPPSLNFSSFPFLVETKESHFIHGPKTPAPVTDSVVVTQY</sequence>
<keyword evidence="2" id="KW-1185">Reference proteome</keyword>